<dbReference type="RefSeq" id="WP_043010294.1">
    <property type="nucleotide sequence ID" value="NZ_CP009618.1"/>
</dbReference>
<keyword evidence="1" id="KW-0812">Transmembrane</keyword>
<gene>
    <name evidence="3" type="ORF">IX92_20210</name>
</gene>
<evidence type="ECO:0000313" key="4">
    <source>
        <dbReference type="Proteomes" id="UP000030081"/>
    </source>
</evidence>
<dbReference type="Proteomes" id="UP000030081">
    <property type="component" value="Chromosome 2"/>
</dbReference>
<feature type="transmembrane region" description="Helical" evidence="1">
    <location>
        <begin position="68"/>
        <end position="87"/>
    </location>
</feature>
<evidence type="ECO:0000256" key="1">
    <source>
        <dbReference type="SAM" id="Phobius"/>
    </source>
</evidence>
<dbReference type="InterPro" id="IPR041115">
    <property type="entry name" value="SLATT_5"/>
</dbReference>
<proteinExistence type="predicted"/>
<dbReference type="NCBIfam" id="NF033631">
    <property type="entry name" value="SLATT_5"/>
    <property type="match status" value="1"/>
</dbReference>
<dbReference type="EMBL" id="CP009618">
    <property type="protein sequence ID" value="AIW21339.1"/>
    <property type="molecule type" value="Genomic_DNA"/>
</dbReference>
<dbReference type="Pfam" id="PF18160">
    <property type="entry name" value="SLATT_5"/>
    <property type="match status" value="1"/>
</dbReference>
<keyword evidence="4" id="KW-1185">Reference proteome</keyword>
<reference evidence="3 4" key="1">
    <citation type="submission" date="2014-10" db="EMBL/GenBank/DDBJ databases">
        <title>The Complete Genome Sequence for the Shellfish Pathogen Vibrio coralliilyticus RE98 Isolated from a Shellfish Hatchery.</title>
        <authorList>
            <person name="Richards G.P."/>
            <person name="Bono J.L."/>
            <person name="Watson M.A."/>
            <person name="Needleman D.S."/>
        </authorList>
    </citation>
    <scope>NUCLEOTIDE SEQUENCE [LARGE SCALE GENOMIC DNA]</scope>
    <source>
        <strain evidence="3 4">RE98</strain>
    </source>
</reference>
<accession>A0AAN0SEY6</accession>
<dbReference type="AlphaFoldDB" id="A0AAN0SEY6"/>
<keyword evidence="1" id="KW-1133">Transmembrane helix</keyword>
<feature type="domain" description="SMODS and SLOG-associating 2TM effector" evidence="2">
    <location>
        <begin position="8"/>
        <end position="188"/>
    </location>
</feature>
<keyword evidence="1" id="KW-0472">Membrane</keyword>
<dbReference type="KEGG" id="vcy:IX92_20210"/>
<feature type="transmembrane region" description="Helical" evidence="1">
    <location>
        <begin position="35"/>
        <end position="56"/>
    </location>
</feature>
<organism evidence="3 4">
    <name type="scientific">Vibrio coralliilyticus</name>
    <dbReference type="NCBI Taxonomy" id="190893"/>
    <lineage>
        <taxon>Bacteria</taxon>
        <taxon>Pseudomonadati</taxon>
        <taxon>Pseudomonadota</taxon>
        <taxon>Gammaproteobacteria</taxon>
        <taxon>Vibrionales</taxon>
        <taxon>Vibrionaceae</taxon>
        <taxon>Vibrio</taxon>
    </lineage>
</organism>
<evidence type="ECO:0000313" key="3">
    <source>
        <dbReference type="EMBL" id="AIW21339.1"/>
    </source>
</evidence>
<feature type="transmembrane region" description="Helical" evidence="1">
    <location>
        <begin position="165"/>
        <end position="190"/>
    </location>
</feature>
<name>A0AAN0SEY6_9VIBR</name>
<protein>
    <recommendedName>
        <fullName evidence="2">SMODS and SLOG-associating 2TM effector domain-containing protein</fullName>
    </recommendedName>
</protein>
<sequence length="191" mass="22481">MDEKAEAYIASLENQIWFTRKTRIRTSERLLSNKFHTNLILVWYSFFSFSLSIYLIKFPKFFGPDADVIMTILTGTVFSLSLFVPQLNLSSRYDKVKENYISMQNLLLLLKLCKSENELKEINEKYTNLLYSVENHANVDLLYFLNYEAGPNCTMKISKTDWVRLHIYLLLRRVFIAVSYLAPVLFLAYIL</sequence>
<evidence type="ECO:0000259" key="2">
    <source>
        <dbReference type="Pfam" id="PF18160"/>
    </source>
</evidence>